<keyword evidence="4" id="KW-1185">Reference proteome</keyword>
<dbReference type="Proteomes" id="UP001488838">
    <property type="component" value="Unassembled WGS sequence"/>
</dbReference>
<keyword evidence="2" id="KW-1133">Transmembrane helix</keyword>
<comment type="caution">
    <text evidence="3">The sequence shown here is derived from an EMBL/GenBank/DDBJ whole genome shotgun (WGS) entry which is preliminary data.</text>
</comment>
<protein>
    <submittedName>
        <fullName evidence="3">Uncharacterized protein</fullName>
    </submittedName>
</protein>
<evidence type="ECO:0000256" key="2">
    <source>
        <dbReference type="SAM" id="Phobius"/>
    </source>
</evidence>
<evidence type="ECO:0000313" key="4">
    <source>
        <dbReference type="Proteomes" id="UP001488838"/>
    </source>
</evidence>
<keyword evidence="2" id="KW-0812">Transmembrane</keyword>
<feature type="compositionally biased region" description="Pro residues" evidence="1">
    <location>
        <begin position="78"/>
        <end position="87"/>
    </location>
</feature>
<feature type="region of interest" description="Disordered" evidence="1">
    <location>
        <begin position="66"/>
        <end position="87"/>
    </location>
</feature>
<dbReference type="AlphaFoldDB" id="A0AAW0JNM0"/>
<gene>
    <name evidence="3" type="ORF">U0070_019660</name>
</gene>
<evidence type="ECO:0000256" key="1">
    <source>
        <dbReference type="SAM" id="MobiDB-lite"/>
    </source>
</evidence>
<dbReference type="EMBL" id="JBBHLL010000029">
    <property type="protein sequence ID" value="KAK7827836.1"/>
    <property type="molecule type" value="Genomic_DNA"/>
</dbReference>
<reference evidence="3 4" key="1">
    <citation type="journal article" date="2023" name="bioRxiv">
        <title>Conserved and derived expression patterns and positive selection on dental genes reveal complex evolutionary context of ever-growing rodent molars.</title>
        <authorList>
            <person name="Calamari Z.T."/>
            <person name="Song A."/>
            <person name="Cohen E."/>
            <person name="Akter M."/>
            <person name="Roy R.D."/>
            <person name="Hallikas O."/>
            <person name="Christensen M.M."/>
            <person name="Li P."/>
            <person name="Marangoni P."/>
            <person name="Jernvall J."/>
            <person name="Klein O.D."/>
        </authorList>
    </citation>
    <scope>NUCLEOTIDE SEQUENCE [LARGE SCALE GENOMIC DNA]</scope>
    <source>
        <strain evidence="3">V071</strain>
    </source>
</reference>
<proteinExistence type="predicted"/>
<name>A0AAW0JNM0_MYOGA</name>
<sequence length="87" mass="9964">MNSCCEGKRTSNSAHGDAVSRQFRRCDVVNFGSWFIFAFPLMLLFLLVGWLWISFLYGGMSWRYEGPSSRGRTEKPKPPCWAPPVDL</sequence>
<keyword evidence="2" id="KW-0472">Membrane</keyword>
<feature type="transmembrane region" description="Helical" evidence="2">
    <location>
        <begin position="31"/>
        <end position="53"/>
    </location>
</feature>
<accession>A0AAW0JNM0</accession>
<evidence type="ECO:0000313" key="3">
    <source>
        <dbReference type="EMBL" id="KAK7827836.1"/>
    </source>
</evidence>
<organism evidence="3 4">
    <name type="scientific">Myodes glareolus</name>
    <name type="common">Bank vole</name>
    <name type="synonym">Clethrionomys glareolus</name>
    <dbReference type="NCBI Taxonomy" id="447135"/>
    <lineage>
        <taxon>Eukaryota</taxon>
        <taxon>Metazoa</taxon>
        <taxon>Chordata</taxon>
        <taxon>Craniata</taxon>
        <taxon>Vertebrata</taxon>
        <taxon>Euteleostomi</taxon>
        <taxon>Mammalia</taxon>
        <taxon>Eutheria</taxon>
        <taxon>Euarchontoglires</taxon>
        <taxon>Glires</taxon>
        <taxon>Rodentia</taxon>
        <taxon>Myomorpha</taxon>
        <taxon>Muroidea</taxon>
        <taxon>Cricetidae</taxon>
        <taxon>Arvicolinae</taxon>
        <taxon>Myodes</taxon>
    </lineage>
</organism>